<dbReference type="InterPro" id="IPR011990">
    <property type="entry name" value="TPR-like_helical_dom_sf"/>
</dbReference>
<sequence length="633" mass="69875">MAPGTRAADESFITLTLELNDFHQSKPLQYFYLRPTALQALPIIIPDALDILNDDASAPDSDWSTTGFSCQEFLPLISEIEPKTKNYHWTNLKSLLLYAHCTLILSNPESETSVLRSIEDRRVKTEGYRGLTSLNGAVKFVRQRSNRVKGAKGKGSAFLEARAAHQFNLERSPNCRMSHMAAAALADSAARNLERALMSSGHERPEGDRCPICFDLIELPTNKRSSINACCMKRVCDGCIFEARRRGMNGRCPFCRTPRTADDASALAMVQKRVSKGDADAISFLGRKYFDGKLGLTKDVPRAIELWAEAAELGSLDAHFQLGAMYYTGNSVAKDKPRCIRHLQQAAVRGHVESRYILGVVEYKNGNYQLAVQHWMISAKMGDEGSLNEIKETFKQGHATRAQYAEALIGYRDAATSLRAFRTDVSSLSPKILQRASSSYGTERGKGPDKTGLVSQECGADGSSDKATYSPRVFIILQLINHEVCPMPVARLTDLGAAQNLERRLMASGLDRPEGDTCPICFDLIALPMEKNSKMNACCKKRICNGCILAALQRGLNDRCPFCRTAIPTDDASQLAMIQRIVEKRDAEAISFLGNKYYHGKLGLAKNVSRAVELWAEAAELGSVDAHFQLGRV</sequence>
<accession>K0RNU3</accession>
<dbReference type="InterPro" id="IPR001841">
    <property type="entry name" value="Znf_RING"/>
</dbReference>
<keyword evidence="2" id="KW-0863">Zinc-finger</keyword>
<evidence type="ECO:0000256" key="2">
    <source>
        <dbReference type="PROSITE-ProRule" id="PRU00175"/>
    </source>
</evidence>
<dbReference type="SMART" id="SM00184">
    <property type="entry name" value="RING"/>
    <property type="match status" value="2"/>
</dbReference>
<evidence type="ECO:0000259" key="4">
    <source>
        <dbReference type="PROSITE" id="PS50089"/>
    </source>
</evidence>
<dbReference type="Proteomes" id="UP000266841">
    <property type="component" value="Unassembled WGS sequence"/>
</dbReference>
<dbReference type="SUPFAM" id="SSF57850">
    <property type="entry name" value="RING/U-box"/>
    <property type="match status" value="2"/>
</dbReference>
<reference evidence="5 6" key="1">
    <citation type="journal article" date="2012" name="Genome Biol.">
        <title>Genome and low-iron response of an oceanic diatom adapted to chronic iron limitation.</title>
        <authorList>
            <person name="Lommer M."/>
            <person name="Specht M."/>
            <person name="Roy A.S."/>
            <person name="Kraemer L."/>
            <person name="Andreson R."/>
            <person name="Gutowska M.A."/>
            <person name="Wolf J."/>
            <person name="Bergner S.V."/>
            <person name="Schilhabel M.B."/>
            <person name="Klostermeier U.C."/>
            <person name="Beiko R.G."/>
            <person name="Rosenstiel P."/>
            <person name="Hippler M."/>
            <person name="Laroche J."/>
        </authorList>
    </citation>
    <scope>NUCLEOTIDE SEQUENCE [LARGE SCALE GENOMIC DNA]</scope>
    <source>
        <strain evidence="5 6">CCMP1005</strain>
    </source>
</reference>
<evidence type="ECO:0000256" key="1">
    <source>
        <dbReference type="ARBA" id="ARBA00038101"/>
    </source>
</evidence>
<dbReference type="Gene3D" id="1.25.40.10">
    <property type="entry name" value="Tetratricopeptide repeat domain"/>
    <property type="match status" value="2"/>
</dbReference>
<keyword evidence="6" id="KW-1185">Reference proteome</keyword>
<feature type="region of interest" description="Disordered" evidence="3">
    <location>
        <begin position="437"/>
        <end position="465"/>
    </location>
</feature>
<feature type="domain" description="RING-type" evidence="4">
    <location>
        <begin position="210"/>
        <end position="256"/>
    </location>
</feature>
<dbReference type="AlphaFoldDB" id="K0RNU3"/>
<dbReference type="Gene3D" id="3.30.40.10">
    <property type="entry name" value="Zinc/RING finger domain, C3HC4 (zinc finger)"/>
    <property type="match status" value="2"/>
</dbReference>
<evidence type="ECO:0000313" key="5">
    <source>
        <dbReference type="EMBL" id="EJK53954.1"/>
    </source>
</evidence>
<gene>
    <name evidence="5" type="ORF">THAOC_26507</name>
</gene>
<dbReference type="SMART" id="SM00671">
    <property type="entry name" value="SEL1"/>
    <property type="match status" value="4"/>
</dbReference>
<keyword evidence="2" id="KW-0479">Metal-binding</keyword>
<dbReference type="InterPro" id="IPR006597">
    <property type="entry name" value="Sel1-like"/>
</dbReference>
<dbReference type="PANTHER" id="PTHR11102:SF160">
    <property type="entry name" value="ERAD-ASSOCIATED E3 UBIQUITIN-PROTEIN LIGASE COMPONENT HRD3"/>
    <property type="match status" value="1"/>
</dbReference>
<feature type="domain" description="RING-type" evidence="4">
    <location>
        <begin position="518"/>
        <end position="564"/>
    </location>
</feature>
<dbReference type="eggNOG" id="KOG1550">
    <property type="taxonomic scope" value="Eukaryota"/>
</dbReference>
<dbReference type="InterPro" id="IPR050767">
    <property type="entry name" value="Sel1_AlgK"/>
</dbReference>
<dbReference type="InterPro" id="IPR013083">
    <property type="entry name" value="Znf_RING/FYVE/PHD"/>
</dbReference>
<dbReference type="GO" id="GO:0005737">
    <property type="term" value="C:cytoplasm"/>
    <property type="evidence" value="ECO:0007669"/>
    <property type="project" value="UniProtKB-ARBA"/>
</dbReference>
<proteinExistence type="inferred from homology"/>
<dbReference type="Pfam" id="PF08238">
    <property type="entry name" value="Sel1"/>
    <property type="match status" value="3"/>
</dbReference>
<dbReference type="PROSITE" id="PS50089">
    <property type="entry name" value="ZF_RING_2"/>
    <property type="match status" value="2"/>
</dbReference>
<keyword evidence="2" id="KW-0862">Zinc</keyword>
<name>K0RNU3_THAOC</name>
<evidence type="ECO:0000256" key="3">
    <source>
        <dbReference type="SAM" id="MobiDB-lite"/>
    </source>
</evidence>
<evidence type="ECO:0000313" key="6">
    <source>
        <dbReference type="Proteomes" id="UP000266841"/>
    </source>
</evidence>
<comment type="caution">
    <text evidence="5">The sequence shown here is derived from an EMBL/GenBank/DDBJ whole genome shotgun (WGS) entry which is preliminary data.</text>
</comment>
<dbReference type="OrthoDB" id="2247385at2759"/>
<organism evidence="5 6">
    <name type="scientific">Thalassiosira oceanica</name>
    <name type="common">Marine diatom</name>
    <dbReference type="NCBI Taxonomy" id="159749"/>
    <lineage>
        <taxon>Eukaryota</taxon>
        <taxon>Sar</taxon>
        <taxon>Stramenopiles</taxon>
        <taxon>Ochrophyta</taxon>
        <taxon>Bacillariophyta</taxon>
        <taxon>Coscinodiscophyceae</taxon>
        <taxon>Thalassiosirophycidae</taxon>
        <taxon>Thalassiosirales</taxon>
        <taxon>Thalassiosiraceae</taxon>
        <taxon>Thalassiosira</taxon>
    </lineage>
</organism>
<dbReference type="PANTHER" id="PTHR11102">
    <property type="entry name" value="SEL-1-LIKE PROTEIN"/>
    <property type="match status" value="1"/>
</dbReference>
<protein>
    <recommendedName>
        <fullName evidence="4">RING-type domain-containing protein</fullName>
    </recommendedName>
</protein>
<dbReference type="GO" id="GO:0008270">
    <property type="term" value="F:zinc ion binding"/>
    <property type="evidence" value="ECO:0007669"/>
    <property type="project" value="UniProtKB-KW"/>
</dbReference>
<comment type="similarity">
    <text evidence="1">Belongs to the sel-1 family.</text>
</comment>
<dbReference type="EMBL" id="AGNL01036653">
    <property type="protein sequence ID" value="EJK53954.1"/>
    <property type="molecule type" value="Genomic_DNA"/>
</dbReference>
<dbReference type="SUPFAM" id="SSF81901">
    <property type="entry name" value="HCP-like"/>
    <property type="match status" value="2"/>
</dbReference>